<evidence type="ECO:0000313" key="1">
    <source>
        <dbReference type="EMBL" id="KAF6035025.1"/>
    </source>
</evidence>
<dbReference type="GO" id="GO:0016887">
    <property type="term" value="F:ATP hydrolysis activity"/>
    <property type="evidence" value="ECO:0007669"/>
    <property type="project" value="InterPro"/>
</dbReference>
<reference evidence="1" key="1">
    <citation type="submission" date="2020-06" db="EMBL/GenBank/DDBJ databases">
        <title>Draft genome of Bugula neritina, a colonial animal packing powerful symbionts and potential medicines.</title>
        <authorList>
            <person name="Rayko M."/>
        </authorList>
    </citation>
    <scope>NUCLEOTIDE SEQUENCE [LARGE SCALE GENOMIC DNA]</scope>
    <source>
        <strain evidence="1">Kwan_BN1</strain>
    </source>
</reference>
<dbReference type="Proteomes" id="UP000593567">
    <property type="component" value="Unassembled WGS sequence"/>
</dbReference>
<keyword evidence="2" id="KW-1185">Reference proteome</keyword>
<dbReference type="GO" id="GO:0005524">
    <property type="term" value="F:ATP binding"/>
    <property type="evidence" value="ECO:0007669"/>
    <property type="project" value="InterPro"/>
</dbReference>
<sequence length="178" mass="19896">MFVFNEVHLMPDGLLNVLRSFLDSSGVRKDGVDYSKSIFFFLSSNGGGELIRDTWAESNLSRTDLLLSHFEEDLKALEGTNDGGFKGSSIMKSALISAYVPFLPLEREHVRDCAYDSLLKAGYSSDRQGSKIETYVNDMMLGRKSAKTASGKEYYVDGCKKLDNKVYLALEDPLHEEL</sequence>
<evidence type="ECO:0008006" key="3">
    <source>
        <dbReference type="Google" id="ProtNLM"/>
    </source>
</evidence>
<proteinExistence type="predicted"/>
<dbReference type="PANTHER" id="PTHR10760">
    <property type="entry name" value="TORSIN"/>
    <property type="match status" value="1"/>
</dbReference>
<gene>
    <name evidence="1" type="ORF">EB796_006667</name>
</gene>
<dbReference type="AlphaFoldDB" id="A0A7J7KA22"/>
<comment type="caution">
    <text evidence="1">The sequence shown here is derived from an EMBL/GenBank/DDBJ whole genome shotgun (WGS) entry which is preliminary data.</text>
</comment>
<organism evidence="1 2">
    <name type="scientific">Bugula neritina</name>
    <name type="common">Brown bryozoan</name>
    <name type="synonym">Sertularia neritina</name>
    <dbReference type="NCBI Taxonomy" id="10212"/>
    <lineage>
        <taxon>Eukaryota</taxon>
        <taxon>Metazoa</taxon>
        <taxon>Spiralia</taxon>
        <taxon>Lophotrochozoa</taxon>
        <taxon>Bryozoa</taxon>
        <taxon>Gymnolaemata</taxon>
        <taxon>Cheilostomatida</taxon>
        <taxon>Flustrina</taxon>
        <taxon>Buguloidea</taxon>
        <taxon>Bugulidae</taxon>
        <taxon>Bugula</taxon>
    </lineage>
</organism>
<evidence type="ECO:0000313" key="2">
    <source>
        <dbReference type="Proteomes" id="UP000593567"/>
    </source>
</evidence>
<name>A0A7J7KA22_BUGNE</name>
<dbReference type="GO" id="GO:0005737">
    <property type="term" value="C:cytoplasm"/>
    <property type="evidence" value="ECO:0007669"/>
    <property type="project" value="UniProtKB-ARBA"/>
</dbReference>
<protein>
    <recommendedName>
        <fullName evidence="3">TOR1A</fullName>
    </recommendedName>
</protein>
<dbReference type="OrthoDB" id="19623at2759"/>
<dbReference type="PANTHER" id="PTHR10760:SF2">
    <property type="entry name" value="LD13476P-RELATED"/>
    <property type="match status" value="1"/>
</dbReference>
<accession>A0A7J7KA22</accession>
<dbReference type="EMBL" id="VXIV02000950">
    <property type="protein sequence ID" value="KAF6035025.1"/>
    <property type="molecule type" value="Genomic_DNA"/>
</dbReference>
<dbReference type="InterPro" id="IPR010448">
    <property type="entry name" value="Torsin"/>
</dbReference>